<dbReference type="AlphaFoldDB" id="A0A8J2RSW2"/>
<feature type="domain" description="PDZ" evidence="2">
    <location>
        <begin position="214"/>
        <end position="271"/>
    </location>
</feature>
<feature type="region of interest" description="Disordered" evidence="1">
    <location>
        <begin position="738"/>
        <end position="778"/>
    </location>
</feature>
<protein>
    <recommendedName>
        <fullName evidence="2">PDZ domain-containing protein</fullName>
    </recommendedName>
</protein>
<dbReference type="InterPro" id="IPR001478">
    <property type="entry name" value="PDZ"/>
</dbReference>
<comment type="caution">
    <text evidence="3">The sequence shown here is derived from an EMBL/GenBank/DDBJ whole genome shotgun (WGS) entry which is preliminary data.</text>
</comment>
<gene>
    <name evidence="3" type="ORF">DGAL_LOCUS4644</name>
</gene>
<feature type="region of interest" description="Disordered" evidence="1">
    <location>
        <begin position="315"/>
        <end position="384"/>
    </location>
</feature>
<proteinExistence type="predicted"/>
<evidence type="ECO:0000313" key="4">
    <source>
        <dbReference type="Proteomes" id="UP000789390"/>
    </source>
</evidence>
<accession>A0A8J2RSW2</accession>
<dbReference type="Pfam" id="PF00595">
    <property type="entry name" value="PDZ"/>
    <property type="match status" value="1"/>
</dbReference>
<dbReference type="SMART" id="SM00228">
    <property type="entry name" value="PDZ"/>
    <property type="match status" value="1"/>
</dbReference>
<dbReference type="SUPFAM" id="SSF50156">
    <property type="entry name" value="PDZ domain-like"/>
    <property type="match status" value="2"/>
</dbReference>
<keyword evidence="4" id="KW-1185">Reference proteome</keyword>
<feature type="region of interest" description="Disordered" evidence="1">
    <location>
        <begin position="572"/>
        <end position="643"/>
    </location>
</feature>
<dbReference type="OrthoDB" id="6270329at2759"/>
<name>A0A8J2RSW2_9CRUS</name>
<reference evidence="3" key="1">
    <citation type="submission" date="2021-11" db="EMBL/GenBank/DDBJ databases">
        <authorList>
            <person name="Schell T."/>
        </authorList>
    </citation>
    <scope>NUCLEOTIDE SEQUENCE</scope>
    <source>
        <strain evidence="3">M5</strain>
    </source>
</reference>
<feature type="compositionally biased region" description="Basic and acidic residues" evidence="1">
    <location>
        <begin position="355"/>
        <end position="375"/>
    </location>
</feature>
<dbReference type="InterPro" id="IPR036034">
    <property type="entry name" value="PDZ_sf"/>
</dbReference>
<dbReference type="PROSITE" id="PS50106">
    <property type="entry name" value="PDZ"/>
    <property type="match status" value="1"/>
</dbReference>
<dbReference type="PANTHER" id="PTHR15545">
    <property type="entry name" value="PDZ DOMAIN CONTAINING RING FINGER PROTEIN 3, 4"/>
    <property type="match status" value="1"/>
</dbReference>
<feature type="compositionally biased region" description="Low complexity" evidence="1">
    <location>
        <begin position="578"/>
        <end position="589"/>
    </location>
</feature>
<evidence type="ECO:0000313" key="3">
    <source>
        <dbReference type="EMBL" id="CAH0102253.1"/>
    </source>
</evidence>
<dbReference type="Proteomes" id="UP000789390">
    <property type="component" value="Unassembled WGS sequence"/>
</dbReference>
<sequence>MDFVILQVNGVDVSKSSHEEAIGVFQSASEPILVQMLRRVPVKPSELSSVKQEKSLKKENAASSSLACIAQRTCCLHENESFNSDRSNAQVQTELAGVDLPIWSAIDFYHQAEALGEVEDGIDEEQEMEYEEIKLKRVSSMDKLGLTLCDGLSVSRSNYNEDGKLTAVTDRINLTDDKIPRSKLQLQTSEKTTEFEEDKACVDENYLESEDKEVYIQSVAEGSLAAADGRLFQGDILLQINGIDVQNRYQAENLFAAATGPEITLLVSRPHNQADPLDVLSLAFPYLELEDEFQENAETDEDVQVNVEKDMIEEGNKTGKEKGENENEQLQENHDHEVEWRQDSGFGTSSLPRSYSDHDPNDGSNERTIRSRMSDESTPNQTKEEIQSYAFKATESSVNKTMINNMATDKRLNEKMKSMELECVTTSAHYSRRPIRQTRKQENEKSDSDHIYETISDCLDHEPVYSTPYEVSFEAINTKPSSSHSSSNPRTFRGVAEKSGIKDASLCTETILVKTSFQPQYKNHYKRGMPRSDRVEKANDVEQWIRKATAVFPSQQLYSQFNSTYEHKKHVDWRGTTSSKFSSSSGDSSGRIEKKHATVTPKRITNEEEMKKSISRDRQRQNYFSHPREDRDTSSAYNTGTGESWRSAHLSQTLQLPFERAAIQSDRCMCFENPSVTEQTNNSGWTQSTLSLSISVSGDHLDPVSGSLVPTNKTEQSYFDSTAETCIGLPCESCRQGLQKNTNEPQRTKRQPVQHGETGKKKFLNRPKDSGNNRLTRNDMLEKNCNYVTMLPATRTMYTNAENLQQTIWLQQQLFQQQLIQKQQAQLAGKRNIQLMSTIEEDAVQTGSLDKLLFSQYSQERHNRKPNEVFLSEQLHSDERKYLETNTEWRMKKRADGTRYITRRPTRDRLLRDRAHQISEERAGTTTDDDTLSELKLGRYWSKEERKLHVEKARERRQRQEELIRSKIHPLIDNSTSDNQLCPIEHITQPIQTRSANKTNITNKTSRTKLTTESSKHIPTGLLTVTTV</sequence>
<organism evidence="3 4">
    <name type="scientific">Daphnia galeata</name>
    <dbReference type="NCBI Taxonomy" id="27404"/>
    <lineage>
        <taxon>Eukaryota</taxon>
        <taxon>Metazoa</taxon>
        <taxon>Ecdysozoa</taxon>
        <taxon>Arthropoda</taxon>
        <taxon>Crustacea</taxon>
        <taxon>Branchiopoda</taxon>
        <taxon>Diplostraca</taxon>
        <taxon>Cladocera</taxon>
        <taxon>Anomopoda</taxon>
        <taxon>Daphniidae</taxon>
        <taxon>Daphnia</taxon>
    </lineage>
</organism>
<feature type="compositionally biased region" description="Basic and acidic residues" evidence="1">
    <location>
        <begin position="766"/>
        <end position="778"/>
    </location>
</feature>
<feature type="compositionally biased region" description="Basic and acidic residues" evidence="1">
    <location>
        <begin position="604"/>
        <end position="633"/>
    </location>
</feature>
<feature type="compositionally biased region" description="Basic and acidic residues" evidence="1">
    <location>
        <begin position="315"/>
        <end position="342"/>
    </location>
</feature>
<evidence type="ECO:0000259" key="2">
    <source>
        <dbReference type="PROSITE" id="PS50106"/>
    </source>
</evidence>
<dbReference type="PANTHER" id="PTHR15545:SF8">
    <property type="entry name" value="SLO-INTERACTING PROTEIN 1"/>
    <property type="match status" value="1"/>
</dbReference>
<dbReference type="Gene3D" id="2.30.42.10">
    <property type="match status" value="1"/>
</dbReference>
<evidence type="ECO:0000256" key="1">
    <source>
        <dbReference type="SAM" id="MobiDB-lite"/>
    </source>
</evidence>
<dbReference type="InterPro" id="IPR051971">
    <property type="entry name" value="E3_ubiquitin-PDZ_ligase"/>
</dbReference>
<dbReference type="EMBL" id="CAKKLH010000078">
    <property type="protein sequence ID" value="CAH0102253.1"/>
    <property type="molecule type" value="Genomic_DNA"/>
</dbReference>
<feature type="compositionally biased region" description="Polar residues" evidence="1">
    <location>
        <begin position="634"/>
        <end position="643"/>
    </location>
</feature>